<comment type="similarity">
    <text evidence="2">Belongs to the PIGH family.</text>
</comment>
<dbReference type="Pfam" id="PF10181">
    <property type="entry name" value="PIG-H"/>
    <property type="match status" value="1"/>
</dbReference>
<dbReference type="OrthoDB" id="6256716at2759"/>
<dbReference type="EMBL" id="MU005957">
    <property type="protein sequence ID" value="KAF2864347.1"/>
    <property type="molecule type" value="Genomic_DNA"/>
</dbReference>
<proteinExistence type="inferred from homology"/>
<dbReference type="GO" id="GO:0006506">
    <property type="term" value="P:GPI anchor biosynthetic process"/>
    <property type="evidence" value="ECO:0007669"/>
    <property type="project" value="UniProtKB-UniPathway"/>
</dbReference>
<dbReference type="InterPro" id="IPR019328">
    <property type="entry name" value="PIGH-H_dom"/>
</dbReference>
<evidence type="ECO:0000256" key="2">
    <source>
        <dbReference type="ARBA" id="ARBA00009610"/>
    </source>
</evidence>
<keyword evidence="5" id="KW-1185">Reference proteome</keyword>
<evidence type="ECO:0000256" key="1">
    <source>
        <dbReference type="ARBA" id="ARBA00004687"/>
    </source>
</evidence>
<dbReference type="AlphaFoldDB" id="A0A6A7CAP7"/>
<gene>
    <name evidence="4" type="ORF">K470DRAFT_254008</name>
</gene>
<dbReference type="Proteomes" id="UP000799421">
    <property type="component" value="Unassembled WGS sequence"/>
</dbReference>
<dbReference type="UniPathway" id="UPA00196"/>
<accession>A0A6A7CAP7</accession>
<comment type="pathway">
    <text evidence="1">Glycolipid biosynthesis; glycosylphosphatidylinositol-anchor biosynthesis.</text>
</comment>
<sequence length="184" mass="20702">MLSIARPTPTTVQYTVSTRSSSKTVTGGLILVRVLLALSLPVLLLPEFHEAFVPQHLQKYTAPTAALLDSHTTQIRRILAALTALFVIFRRFYIEESLLVIRGLGVQTTTSSASSWGVSTRFISTQSIQDIFIHEAFRKFEVRYYLCIVVDGETDAVVVFSDILPRREILEQVWRGARACLYEP</sequence>
<evidence type="ECO:0000313" key="5">
    <source>
        <dbReference type="Proteomes" id="UP000799421"/>
    </source>
</evidence>
<name>A0A6A7CAP7_9PEZI</name>
<dbReference type="PANTHER" id="PTHR15231">
    <property type="entry name" value="PHOSPHATIDYLINOSITOL N-ACETYLGLUCOSAMINYLTRANSFERASE SUBUNIT H"/>
    <property type="match status" value="1"/>
</dbReference>
<dbReference type="InterPro" id="IPR044215">
    <property type="entry name" value="PIG-H"/>
</dbReference>
<feature type="domain" description="Phosphatidylinositol N-acetylglucosaminyltransferase subunit H conserved" evidence="3">
    <location>
        <begin position="97"/>
        <end position="160"/>
    </location>
</feature>
<evidence type="ECO:0000313" key="4">
    <source>
        <dbReference type="EMBL" id="KAF2864347.1"/>
    </source>
</evidence>
<protein>
    <recommendedName>
        <fullName evidence="3">Phosphatidylinositol N-acetylglucosaminyltransferase subunit H conserved domain-containing protein</fullName>
    </recommendedName>
</protein>
<dbReference type="GO" id="GO:0000506">
    <property type="term" value="C:glycosylphosphatidylinositol-N-acetylglucosaminyltransferase (GPI-GnT) complex"/>
    <property type="evidence" value="ECO:0007669"/>
    <property type="project" value="InterPro"/>
</dbReference>
<reference evidence="4" key="1">
    <citation type="journal article" date="2020" name="Stud. Mycol.">
        <title>101 Dothideomycetes genomes: a test case for predicting lifestyles and emergence of pathogens.</title>
        <authorList>
            <person name="Haridas S."/>
            <person name="Albert R."/>
            <person name="Binder M."/>
            <person name="Bloem J."/>
            <person name="Labutti K."/>
            <person name="Salamov A."/>
            <person name="Andreopoulos B."/>
            <person name="Baker S."/>
            <person name="Barry K."/>
            <person name="Bills G."/>
            <person name="Bluhm B."/>
            <person name="Cannon C."/>
            <person name="Castanera R."/>
            <person name="Culley D."/>
            <person name="Daum C."/>
            <person name="Ezra D."/>
            <person name="Gonzalez J."/>
            <person name="Henrissat B."/>
            <person name="Kuo A."/>
            <person name="Liang C."/>
            <person name="Lipzen A."/>
            <person name="Lutzoni F."/>
            <person name="Magnuson J."/>
            <person name="Mondo S."/>
            <person name="Nolan M."/>
            <person name="Ohm R."/>
            <person name="Pangilinan J."/>
            <person name="Park H.-J."/>
            <person name="Ramirez L."/>
            <person name="Alfaro M."/>
            <person name="Sun H."/>
            <person name="Tritt A."/>
            <person name="Yoshinaga Y."/>
            <person name="Zwiers L.-H."/>
            <person name="Turgeon B."/>
            <person name="Goodwin S."/>
            <person name="Spatafora J."/>
            <person name="Crous P."/>
            <person name="Grigoriev I."/>
        </authorList>
    </citation>
    <scope>NUCLEOTIDE SEQUENCE</scope>
    <source>
        <strain evidence="4">CBS 480.64</strain>
    </source>
</reference>
<organism evidence="4 5">
    <name type="scientific">Piedraia hortae CBS 480.64</name>
    <dbReference type="NCBI Taxonomy" id="1314780"/>
    <lineage>
        <taxon>Eukaryota</taxon>
        <taxon>Fungi</taxon>
        <taxon>Dikarya</taxon>
        <taxon>Ascomycota</taxon>
        <taxon>Pezizomycotina</taxon>
        <taxon>Dothideomycetes</taxon>
        <taxon>Dothideomycetidae</taxon>
        <taxon>Capnodiales</taxon>
        <taxon>Piedraiaceae</taxon>
        <taxon>Piedraia</taxon>
    </lineage>
</organism>
<dbReference type="PANTHER" id="PTHR15231:SF1">
    <property type="entry name" value="PHOSPHATIDYLINOSITOL N-ACETYLGLUCOSAMINYLTRANSFERASE SUBUNIT H"/>
    <property type="match status" value="1"/>
</dbReference>
<evidence type="ECO:0000259" key="3">
    <source>
        <dbReference type="Pfam" id="PF10181"/>
    </source>
</evidence>